<dbReference type="EMBL" id="JAOTIF010000020">
    <property type="protein sequence ID" value="MCU7551448.1"/>
    <property type="molecule type" value="Genomic_DNA"/>
</dbReference>
<dbReference type="InterPro" id="IPR050491">
    <property type="entry name" value="AmpC-like"/>
</dbReference>
<comment type="caution">
    <text evidence="2">The sequence shown here is derived from an EMBL/GenBank/DDBJ whole genome shotgun (WGS) entry which is preliminary data.</text>
</comment>
<dbReference type="AlphaFoldDB" id="A0A9X2Y1E3"/>
<gene>
    <name evidence="2" type="ORF">OCK74_20165</name>
</gene>
<dbReference type="Gene3D" id="3.40.710.10">
    <property type="entry name" value="DD-peptidase/beta-lactamase superfamily"/>
    <property type="match status" value="1"/>
</dbReference>
<evidence type="ECO:0000313" key="3">
    <source>
        <dbReference type="Proteomes" id="UP001155483"/>
    </source>
</evidence>
<name>A0A9X2Y1E3_9BACT</name>
<proteinExistence type="predicted"/>
<dbReference type="InterPro" id="IPR001466">
    <property type="entry name" value="Beta-lactam-related"/>
</dbReference>
<keyword evidence="3" id="KW-1185">Reference proteome</keyword>
<dbReference type="RefSeq" id="WP_279298887.1">
    <property type="nucleotide sequence ID" value="NZ_JAOTIF010000020.1"/>
</dbReference>
<dbReference type="PANTHER" id="PTHR46825:SF9">
    <property type="entry name" value="BETA-LACTAMASE-RELATED DOMAIN-CONTAINING PROTEIN"/>
    <property type="match status" value="1"/>
</dbReference>
<dbReference type="InterPro" id="IPR012338">
    <property type="entry name" value="Beta-lactam/transpept-like"/>
</dbReference>
<protein>
    <submittedName>
        <fullName evidence="2">Beta-lactamase family protein</fullName>
    </submittedName>
</protein>
<dbReference type="Proteomes" id="UP001155483">
    <property type="component" value="Unassembled WGS sequence"/>
</dbReference>
<dbReference type="SUPFAM" id="SSF56601">
    <property type="entry name" value="beta-lactamase/transpeptidase-like"/>
    <property type="match status" value="1"/>
</dbReference>
<dbReference type="PANTHER" id="PTHR46825">
    <property type="entry name" value="D-ALANYL-D-ALANINE-CARBOXYPEPTIDASE/ENDOPEPTIDASE AMPH"/>
    <property type="match status" value="1"/>
</dbReference>
<reference evidence="2" key="2">
    <citation type="submission" date="2023-04" db="EMBL/GenBank/DDBJ databases">
        <title>Paracnuella aquatica gen. nov., sp. nov., a member of the family Chitinophagaceae isolated from a hot spring.</title>
        <authorList>
            <person name="Wang C."/>
        </authorList>
    </citation>
    <scope>NUCLEOTIDE SEQUENCE</scope>
    <source>
        <strain evidence="2">LB-8</strain>
    </source>
</reference>
<evidence type="ECO:0000313" key="2">
    <source>
        <dbReference type="EMBL" id="MCU7551448.1"/>
    </source>
</evidence>
<accession>A0A9X2Y1E3</accession>
<sequence>MRNSLSLSFFLNICILLIPFTEIKSQYHQIDTFLQHQIATYKIPALSVALIENGKVIYLKTYGKANIEYNIKNTPNTSFQLASTTKLLTATAFMTLVQEGKLQLDDKVKKFLPELPGSWDDLRIIDLLAHQSGIVDLLGLKIDFKNDKEALDTAVARPLDFAPGTKTVYAGGDYAVVMQLIEKLSGMPFQQFLSERLLDKLGMKHTRFNNMEQDFIYRTYDTIPFAATVYKWDSTRHQQRIFSMMFPQWTYPAGGIFSSINDLAKWAIALDKNTLLQPEFAEKMWTAAQLRNGQTAPFGVGWIVDKFKDEKATGHSGGPALSDIVRLPGRKLTAIVLTNQLELRPFLTMQVVRLYLDNKKI</sequence>
<dbReference type="Pfam" id="PF00144">
    <property type="entry name" value="Beta-lactamase"/>
    <property type="match status" value="1"/>
</dbReference>
<organism evidence="2 3">
    <name type="scientific">Paraflavisolibacter caeni</name>
    <dbReference type="NCBI Taxonomy" id="2982496"/>
    <lineage>
        <taxon>Bacteria</taxon>
        <taxon>Pseudomonadati</taxon>
        <taxon>Bacteroidota</taxon>
        <taxon>Chitinophagia</taxon>
        <taxon>Chitinophagales</taxon>
        <taxon>Chitinophagaceae</taxon>
        <taxon>Paraflavisolibacter</taxon>
    </lineage>
</organism>
<evidence type="ECO:0000259" key="1">
    <source>
        <dbReference type="Pfam" id="PF00144"/>
    </source>
</evidence>
<feature type="domain" description="Beta-lactamase-related" evidence="1">
    <location>
        <begin position="31"/>
        <end position="342"/>
    </location>
</feature>
<reference evidence="2" key="1">
    <citation type="submission" date="2022-09" db="EMBL/GenBank/DDBJ databases">
        <authorList>
            <person name="Yuan C."/>
            <person name="Ke Z."/>
        </authorList>
    </citation>
    <scope>NUCLEOTIDE SEQUENCE</scope>
    <source>
        <strain evidence="2">LB-8</strain>
    </source>
</reference>